<evidence type="ECO:0000256" key="1">
    <source>
        <dbReference type="SAM" id="MobiDB-lite"/>
    </source>
</evidence>
<proteinExistence type="predicted"/>
<sequence length="108" mass="11028">MTAAMPRPAAETAEQTVSAIIRSSWAWLTGRAVRPFHPAPLPSPGATLPADIRDISGSPPSQVPVAGPVREAARPGPARTRPAPRAVRPASAAAPDWVLCGGPGRLGA</sequence>
<organism evidence="2 3">
    <name type="scientific">Streptomyces similanensis</name>
    <dbReference type="NCBI Taxonomy" id="1274988"/>
    <lineage>
        <taxon>Bacteria</taxon>
        <taxon>Bacillati</taxon>
        <taxon>Actinomycetota</taxon>
        <taxon>Actinomycetes</taxon>
        <taxon>Kitasatosporales</taxon>
        <taxon>Streptomycetaceae</taxon>
        <taxon>Streptomyces</taxon>
    </lineage>
</organism>
<evidence type="ECO:0000313" key="2">
    <source>
        <dbReference type="EMBL" id="GAA5047451.1"/>
    </source>
</evidence>
<keyword evidence="3" id="KW-1185">Reference proteome</keyword>
<feature type="region of interest" description="Disordered" evidence="1">
    <location>
        <begin position="44"/>
        <end position="92"/>
    </location>
</feature>
<reference evidence="3" key="1">
    <citation type="journal article" date="2019" name="Int. J. Syst. Evol. Microbiol.">
        <title>The Global Catalogue of Microorganisms (GCM) 10K type strain sequencing project: providing services to taxonomists for standard genome sequencing and annotation.</title>
        <authorList>
            <consortium name="The Broad Institute Genomics Platform"/>
            <consortium name="The Broad Institute Genome Sequencing Center for Infectious Disease"/>
            <person name="Wu L."/>
            <person name="Ma J."/>
        </authorList>
    </citation>
    <scope>NUCLEOTIDE SEQUENCE [LARGE SCALE GENOMIC DNA]</scope>
    <source>
        <strain evidence="3">JCM 18410</strain>
    </source>
</reference>
<accession>A0ABP9K1H0</accession>
<feature type="compositionally biased region" description="Low complexity" evidence="1">
    <location>
        <begin position="74"/>
        <end position="92"/>
    </location>
</feature>
<comment type="caution">
    <text evidence="2">The sequence shown here is derived from an EMBL/GenBank/DDBJ whole genome shotgun (WGS) entry which is preliminary data.</text>
</comment>
<dbReference type="Proteomes" id="UP001500124">
    <property type="component" value="Unassembled WGS sequence"/>
</dbReference>
<protein>
    <submittedName>
        <fullName evidence="2">Uncharacterized protein</fullName>
    </submittedName>
</protein>
<gene>
    <name evidence="2" type="ORF">GCM10023336_12760</name>
</gene>
<dbReference type="EMBL" id="BAABKC010000018">
    <property type="protein sequence ID" value="GAA5047451.1"/>
    <property type="molecule type" value="Genomic_DNA"/>
</dbReference>
<evidence type="ECO:0000313" key="3">
    <source>
        <dbReference type="Proteomes" id="UP001500124"/>
    </source>
</evidence>
<name>A0ABP9K1H0_9ACTN</name>